<dbReference type="InterPro" id="IPR000182">
    <property type="entry name" value="GNAT_dom"/>
</dbReference>
<dbReference type="PANTHER" id="PTHR47237">
    <property type="entry name" value="SLL0310 PROTEIN"/>
    <property type="match status" value="1"/>
</dbReference>
<feature type="domain" description="N-acetyltransferase" evidence="1">
    <location>
        <begin position="2"/>
        <end position="133"/>
    </location>
</feature>
<dbReference type="InterPro" id="IPR016181">
    <property type="entry name" value="Acyl_CoA_acyltransferase"/>
</dbReference>
<evidence type="ECO:0000313" key="2">
    <source>
        <dbReference type="EMBL" id="OIR21472.1"/>
    </source>
</evidence>
<dbReference type="Gene3D" id="3.40.630.30">
    <property type="match status" value="1"/>
</dbReference>
<reference evidence="2 3" key="1">
    <citation type="submission" date="2016-08" db="EMBL/GenBank/DDBJ databases">
        <title>New Insights into Marine Group III Euryarchaeota, from dark to light.</title>
        <authorList>
            <person name="Haro-Moreno J.M."/>
            <person name="Rodriguez-Valera F."/>
            <person name="Lopez-Garcia P."/>
            <person name="Moreira D."/>
            <person name="Martin-Cuadrado A.B."/>
        </authorList>
    </citation>
    <scope>NUCLEOTIDE SEQUENCE [LARGE SCALE GENOMIC DNA]</scope>
    <source>
        <strain evidence="2">CG-Epi2</strain>
    </source>
</reference>
<dbReference type="Pfam" id="PF00583">
    <property type="entry name" value="Acetyltransf_1"/>
    <property type="match status" value="1"/>
</dbReference>
<gene>
    <name evidence="2" type="ORF">BET99_02400</name>
</gene>
<comment type="caution">
    <text evidence="2">The sequence shown here is derived from an EMBL/GenBank/DDBJ whole genome shotgun (WGS) entry which is preliminary data.</text>
</comment>
<name>A0A1J5TYZ2_9ARCH</name>
<evidence type="ECO:0000313" key="3">
    <source>
        <dbReference type="Proteomes" id="UP000183615"/>
    </source>
</evidence>
<dbReference type="SUPFAM" id="SSF55729">
    <property type="entry name" value="Acyl-CoA N-acyltransferases (Nat)"/>
    <property type="match status" value="1"/>
</dbReference>
<dbReference type="AlphaFoldDB" id="A0A1J5TYZ2"/>
<evidence type="ECO:0000259" key="1">
    <source>
        <dbReference type="PROSITE" id="PS51186"/>
    </source>
</evidence>
<dbReference type="Proteomes" id="UP000183615">
    <property type="component" value="Unassembled WGS sequence"/>
</dbReference>
<dbReference type="EMBL" id="MIYZ01000041">
    <property type="protein sequence ID" value="OIR21472.1"/>
    <property type="molecule type" value="Genomic_DNA"/>
</dbReference>
<dbReference type="Pfam" id="PF18014">
    <property type="entry name" value="Acetyltransf_18"/>
    <property type="match status" value="1"/>
</dbReference>
<dbReference type="Gene3D" id="3.40.630.90">
    <property type="match status" value="1"/>
</dbReference>
<dbReference type="InterPro" id="IPR041496">
    <property type="entry name" value="YitH/HolE_GNAT"/>
</dbReference>
<dbReference type="PANTHER" id="PTHR47237:SF2">
    <property type="entry name" value="BLL4206 PROTEIN"/>
    <property type="match status" value="1"/>
</dbReference>
<sequence length="283" mass="31863">MINIRDLKKSELEFAKSLTDQEDWSNSTEDWNRLFRISIPLVAFEKEELLGIATPFDYGNLGMIGNVVVSSNHQGKGVGQALIKESMKRLESCDTVRVHSNMDVISFYKNLDFMAEGMSTLFRLEADMKSFQPFEIDTDDNIVSAEGYWDEILAMDLRQFGADRSIFLKEVNDYLPECSFVALGKDGEVKGFIMAKGEDNWYEIGPWIVEPGCKNWQGLLQSSVQAIPDNSIVDVFVPAPNFRITNLLDSIGYDAKSYCMSMFYGKDWPDEGNICARGGGDKG</sequence>
<proteinExistence type="predicted"/>
<dbReference type="GO" id="GO:0016747">
    <property type="term" value="F:acyltransferase activity, transferring groups other than amino-acyl groups"/>
    <property type="evidence" value="ECO:0007669"/>
    <property type="project" value="InterPro"/>
</dbReference>
<accession>A0A1J5TYZ2</accession>
<dbReference type="InterPro" id="IPR052729">
    <property type="entry name" value="Acyl/Acetyltrans_Enzymes"/>
</dbReference>
<protein>
    <recommendedName>
        <fullName evidence="1">N-acetyltransferase domain-containing protein</fullName>
    </recommendedName>
</protein>
<dbReference type="PROSITE" id="PS51186">
    <property type="entry name" value="GNAT"/>
    <property type="match status" value="1"/>
</dbReference>
<organism evidence="2 3">
    <name type="scientific">Marine Group III euryarchaeote CG-Epi2</name>
    <dbReference type="NCBI Taxonomy" id="1888996"/>
    <lineage>
        <taxon>Archaea</taxon>
        <taxon>Methanobacteriati</taxon>
        <taxon>Thermoplasmatota</taxon>
        <taxon>Thermoplasmata</taxon>
        <taxon>Candidatus Thermoprofundales</taxon>
    </lineage>
</organism>
<dbReference type="CDD" id="cd04301">
    <property type="entry name" value="NAT_SF"/>
    <property type="match status" value="1"/>
</dbReference>